<dbReference type="AlphaFoldDB" id="A0A0K8QN37"/>
<proteinExistence type="predicted"/>
<evidence type="ECO:0000313" key="2">
    <source>
        <dbReference type="EMBL" id="GAP66289.1"/>
    </source>
</evidence>
<organism evidence="2">
    <name type="scientific">Mizugakiibacter sediminis</name>
    <dbReference type="NCBI Taxonomy" id="1475481"/>
    <lineage>
        <taxon>Bacteria</taxon>
        <taxon>Pseudomonadati</taxon>
        <taxon>Pseudomonadota</taxon>
        <taxon>Gammaproteobacteria</taxon>
        <taxon>Lysobacterales</taxon>
        <taxon>Rhodanobacteraceae</taxon>
        <taxon>Mizugakiibacter</taxon>
    </lineage>
</organism>
<reference evidence="1" key="1">
    <citation type="submission" date="2015-03" db="EMBL/GenBank/DDBJ databases">
        <title>Draft genome sequence of Mizugakiibacter sediminis skMP5.</title>
        <authorList>
            <person name="Watanabe T."/>
            <person name="Kojima H."/>
            <person name="Fukui M."/>
        </authorList>
    </citation>
    <scope>NUCLEOTIDE SEQUENCE</scope>
    <source>
        <strain evidence="1">SkMP5</strain>
    </source>
</reference>
<sequence>MDWKPITATAPAPTEDVLVSALLPGEDMPQTFMAWRRALRPDEFVFSGTETPCRGVYAWAPVPEPAPRPTEAA</sequence>
<evidence type="ECO:0000313" key="3">
    <source>
        <dbReference type="Proteomes" id="UP000253740"/>
    </source>
</evidence>
<dbReference type="RefSeq" id="WP_062536824.1">
    <property type="nucleotide sequence ID" value="NZ_DF970196.1"/>
</dbReference>
<dbReference type="EMBL" id="DF970196">
    <property type="protein sequence ID" value="GAP66289.1"/>
    <property type="molecule type" value="Genomic_DNA"/>
</dbReference>
<gene>
    <name evidence="1" type="ORF">MBSD_1194</name>
    <name evidence="2" type="ORF">MBSD_n1593</name>
</gene>
<dbReference type="EMBL" id="DF952378">
    <property type="protein sequence ID" value="GAN44659.1"/>
    <property type="molecule type" value="Genomic_DNA"/>
</dbReference>
<dbReference type="HOGENOM" id="CLU_2700688_0_0_6"/>
<keyword evidence="3" id="KW-1185">Reference proteome</keyword>
<name>A0A0K8QN37_9GAMM</name>
<dbReference type="STRING" id="1475481.GCA_000953855_01624"/>
<accession>A0A0K8QN37</accession>
<reference evidence="2" key="2">
    <citation type="submission" date="2015-08" db="EMBL/GenBank/DDBJ databases">
        <title>Complete DNA Sequence of Pseudomonas syringae pv. actinidiae, the Causal Agent of Kiwifruit Canker Disease.</title>
        <authorList>
            <person name="Rikkerink E.H.A."/>
            <person name="Fineran P.C."/>
        </authorList>
    </citation>
    <scope>NUCLEOTIDE SEQUENCE</scope>
    <source>
        <strain evidence="2">SkMP5</strain>
    </source>
</reference>
<dbReference type="Proteomes" id="UP000253740">
    <property type="component" value="Unassembled WGS sequence"/>
</dbReference>
<evidence type="ECO:0000313" key="1">
    <source>
        <dbReference type="EMBL" id="GAN44659.1"/>
    </source>
</evidence>
<protein>
    <submittedName>
        <fullName evidence="2">Uncharacterized protein</fullName>
    </submittedName>
</protein>